<keyword evidence="4" id="KW-0472">Membrane</keyword>
<organism evidence="9 10">
    <name type="scientific">Candidatus Ordinivivax streblomastigis</name>
    <dbReference type="NCBI Taxonomy" id="2540710"/>
    <lineage>
        <taxon>Bacteria</taxon>
        <taxon>Pseudomonadati</taxon>
        <taxon>Bacteroidota</taxon>
        <taxon>Bacteroidia</taxon>
        <taxon>Bacteroidales</taxon>
        <taxon>Candidatus Ordinivivax</taxon>
    </lineage>
</organism>
<feature type="signal peptide" evidence="6">
    <location>
        <begin position="1"/>
        <end position="22"/>
    </location>
</feature>
<evidence type="ECO:0000259" key="8">
    <source>
        <dbReference type="Pfam" id="PF14322"/>
    </source>
</evidence>
<reference evidence="9 10" key="1">
    <citation type="submission" date="2019-03" db="EMBL/GenBank/DDBJ databases">
        <title>Single cell metagenomics reveals metabolic interactions within the superorganism composed of flagellate Streblomastix strix and complex community of Bacteroidetes bacteria on its surface.</title>
        <authorList>
            <person name="Treitli S.C."/>
            <person name="Kolisko M."/>
            <person name="Husnik F."/>
            <person name="Keeling P."/>
            <person name="Hampl V."/>
        </authorList>
    </citation>
    <scope>NUCLEOTIDE SEQUENCE [LARGE SCALE GENOMIC DNA]</scope>
    <source>
        <strain evidence="9">St1</strain>
    </source>
</reference>
<feature type="domain" description="SusD-like N-terminal" evidence="8">
    <location>
        <begin position="127"/>
        <end position="230"/>
    </location>
</feature>
<dbReference type="InterPro" id="IPR033985">
    <property type="entry name" value="SusD-like_N"/>
</dbReference>
<dbReference type="SUPFAM" id="SSF48452">
    <property type="entry name" value="TPR-like"/>
    <property type="match status" value="1"/>
</dbReference>
<dbReference type="CDD" id="cd08977">
    <property type="entry name" value="SusD"/>
    <property type="match status" value="1"/>
</dbReference>
<dbReference type="Gene3D" id="1.25.40.10">
    <property type="entry name" value="Tetratricopeptide repeat domain"/>
    <property type="match status" value="1"/>
</dbReference>
<sequence length="527" mass="58636">MKLKYFKSIIPAVSLTFMLSMASCVNDLDISPIDPSVNLDFSQDAVFAKLYATMALTGQEGPAGNGDVAGIDEGTSAFFRLIFSVNEFPTDEAICSWNDPGIPELNFINWGSSHGPIEGLYGRLNFDITLCNHFLEKTEELTDEKTVKQRAEARFIRAINFFYLLDFFGNVPFTEVVTTELPVQISRADLFAYIETELKAIENDLSEARQAPFGRVDKVAAWFLLSRLYLNAEIYTGTARWADAAAYAEKVTSSAYQLCSNYKWLFMADNDENAEAMGEIILPIRQDGVDIRSWGGSQFLIASTHTEGMTSWGTSEGWGGVRARKALVDKFFPGGTAPSQGNETEIVNSAKDERALFYAGNGDNDKRTLEISNDGVFKFKEGFSVAKWSNNRSDGKTPHDPMYTDTDIPLFRLAEAYLTYAEATLRNGGSAQEALNAVNTLRKRAGAAELTSVTTDIILDEKAREMYFEGQRRTDLIRYGYFTSNKYIWDWKGGQANGTSVSSFYNLCPIPVSDIIVNKNLTQNLGY</sequence>
<name>A0A5M8NY40_9BACT</name>
<dbReference type="Proteomes" id="UP000324575">
    <property type="component" value="Unassembled WGS sequence"/>
</dbReference>
<comment type="similarity">
    <text evidence="2">Belongs to the SusD family.</text>
</comment>
<dbReference type="Pfam" id="PF14322">
    <property type="entry name" value="SusD-like_3"/>
    <property type="match status" value="1"/>
</dbReference>
<dbReference type="Pfam" id="PF07980">
    <property type="entry name" value="SusD_RagB"/>
    <property type="match status" value="1"/>
</dbReference>
<evidence type="ECO:0000313" key="9">
    <source>
        <dbReference type="EMBL" id="KAA6300984.1"/>
    </source>
</evidence>
<evidence type="ECO:0000259" key="7">
    <source>
        <dbReference type="Pfam" id="PF07980"/>
    </source>
</evidence>
<evidence type="ECO:0000256" key="2">
    <source>
        <dbReference type="ARBA" id="ARBA00006275"/>
    </source>
</evidence>
<dbReference type="AlphaFoldDB" id="A0A5M8NY40"/>
<gene>
    <name evidence="9" type="ORF">EZS26_002876</name>
</gene>
<accession>A0A5M8NY40</accession>
<evidence type="ECO:0000256" key="5">
    <source>
        <dbReference type="ARBA" id="ARBA00023237"/>
    </source>
</evidence>
<feature type="domain" description="RagB/SusD" evidence="7">
    <location>
        <begin position="375"/>
        <end position="527"/>
    </location>
</feature>
<evidence type="ECO:0000256" key="1">
    <source>
        <dbReference type="ARBA" id="ARBA00004442"/>
    </source>
</evidence>
<dbReference type="Gene3D" id="1.10.3780.10">
    <property type="entry name" value="SusD-like"/>
    <property type="match status" value="1"/>
</dbReference>
<dbReference type="InterPro" id="IPR012944">
    <property type="entry name" value="SusD_RagB_dom"/>
</dbReference>
<dbReference type="EMBL" id="SNRX01000035">
    <property type="protein sequence ID" value="KAA6300984.1"/>
    <property type="molecule type" value="Genomic_DNA"/>
</dbReference>
<feature type="chain" id="PRO_5024272817" evidence="6">
    <location>
        <begin position="23"/>
        <end position="527"/>
    </location>
</feature>
<dbReference type="Gene3D" id="1.25.40.390">
    <property type="match status" value="1"/>
</dbReference>
<evidence type="ECO:0000313" key="10">
    <source>
        <dbReference type="Proteomes" id="UP000324575"/>
    </source>
</evidence>
<comment type="caution">
    <text evidence="9">The sequence shown here is derived from an EMBL/GenBank/DDBJ whole genome shotgun (WGS) entry which is preliminary data.</text>
</comment>
<keyword evidence="5" id="KW-0998">Cell outer membrane</keyword>
<keyword evidence="3 6" id="KW-0732">Signal</keyword>
<dbReference type="GO" id="GO:0009279">
    <property type="term" value="C:cell outer membrane"/>
    <property type="evidence" value="ECO:0007669"/>
    <property type="project" value="UniProtKB-SubCell"/>
</dbReference>
<evidence type="ECO:0000256" key="3">
    <source>
        <dbReference type="ARBA" id="ARBA00022729"/>
    </source>
</evidence>
<dbReference type="PROSITE" id="PS51257">
    <property type="entry name" value="PROKAR_LIPOPROTEIN"/>
    <property type="match status" value="1"/>
</dbReference>
<evidence type="ECO:0000256" key="6">
    <source>
        <dbReference type="SAM" id="SignalP"/>
    </source>
</evidence>
<comment type="subcellular location">
    <subcellularLocation>
        <location evidence="1">Cell outer membrane</location>
    </subcellularLocation>
</comment>
<dbReference type="InterPro" id="IPR011990">
    <property type="entry name" value="TPR-like_helical_dom_sf"/>
</dbReference>
<evidence type="ECO:0000256" key="4">
    <source>
        <dbReference type="ARBA" id="ARBA00023136"/>
    </source>
</evidence>
<proteinExistence type="inferred from homology"/>
<protein>
    <submittedName>
        <fullName evidence="9">RagB/SusD family nutrient uptake outer membrane protein</fullName>
    </submittedName>
</protein>